<dbReference type="AlphaFoldDB" id="A0A0A7I4P1"/>
<dbReference type="InterPro" id="IPR050490">
    <property type="entry name" value="Bact_solute-bd_prot1"/>
</dbReference>
<dbReference type="InterPro" id="IPR006059">
    <property type="entry name" value="SBP"/>
</dbReference>
<dbReference type="Pfam" id="PF01547">
    <property type="entry name" value="SBP_bac_1"/>
    <property type="match status" value="1"/>
</dbReference>
<evidence type="ECO:0000313" key="3">
    <source>
        <dbReference type="Proteomes" id="UP000030625"/>
    </source>
</evidence>
<dbReference type="PROSITE" id="PS51257">
    <property type="entry name" value="PROKAR_LIPOPROTEIN"/>
    <property type="match status" value="1"/>
</dbReference>
<feature type="signal peptide" evidence="1">
    <location>
        <begin position="1"/>
        <end position="24"/>
    </location>
</feature>
<dbReference type="PANTHER" id="PTHR43649">
    <property type="entry name" value="ARABINOSE-BINDING PROTEIN-RELATED"/>
    <property type="match status" value="1"/>
</dbReference>
<proteinExistence type="predicted"/>
<dbReference type="SUPFAM" id="SSF53850">
    <property type="entry name" value="Periplasmic binding protein-like II"/>
    <property type="match status" value="1"/>
</dbReference>
<dbReference type="Proteomes" id="UP000030625">
    <property type="component" value="Chromosome"/>
</dbReference>
<dbReference type="STRING" id="1447716.AH68_10085"/>
<accession>A0A0A7I4P1</accession>
<evidence type="ECO:0000256" key="1">
    <source>
        <dbReference type="SAM" id="SignalP"/>
    </source>
</evidence>
<evidence type="ECO:0000313" key="2">
    <source>
        <dbReference type="EMBL" id="AIZ15322.1"/>
    </source>
</evidence>
<dbReference type="KEGG" id="bka:AH68_10085"/>
<dbReference type="RefSeq" id="WP_039199530.1">
    <property type="nucleotide sequence ID" value="NZ_CP007456.1"/>
</dbReference>
<feature type="chain" id="PRO_5039146140" evidence="1">
    <location>
        <begin position="25"/>
        <end position="438"/>
    </location>
</feature>
<organism evidence="2 3">
    <name type="scientific">Bifidobacterium catenulatum PV20-2</name>
    <dbReference type="NCBI Taxonomy" id="1447716"/>
    <lineage>
        <taxon>Bacteria</taxon>
        <taxon>Bacillati</taxon>
        <taxon>Actinomycetota</taxon>
        <taxon>Actinomycetes</taxon>
        <taxon>Bifidobacteriales</taxon>
        <taxon>Bifidobacteriaceae</taxon>
        <taxon>Bifidobacterium</taxon>
    </lineage>
</organism>
<dbReference type="HOGENOM" id="CLU_031285_12_1_11"/>
<sequence>MKWSRKIMAAVLSVASLMGMTSLSGCGSSNNAQEENPKSIKIWHYEEDNGAMGKAWKKAMDIFEKETGVKVEFEKKSFEQIRQTASQVLNSDDAPDVMEYNKGNATAGLLASQGLLSNLNDYVKQYKWDKKISGSLADTGKYNDKGVMGSGDWYGITNYGEDVVMYYNKDMFDKYGIEIPTTMDELETAMQKFKDNGITPLSEGVAEYPLQHLWWQLVLQKADSKFLKAYEMYDGDVDWQGKATTYATNTIKKWVDEGYISKDCTGTKAEDAGQNFIKGTYPMFFSGTWWYGRFQSDIAKNFNWTIGTFPESKKIPGSSGNIWVIPENSKKKDLAAKFINITLSEEVQDLMGNNGGLPIAANADKITDPSNKELVESFSKVVKEDGLGFYPDWPTSTFYDELNSSLQELVNGTSDTKTVLNQMKDNYDKGVEAAGVKN</sequence>
<dbReference type="OrthoDB" id="358201at2"/>
<keyword evidence="1" id="KW-0732">Signal</keyword>
<gene>
    <name evidence="2" type="ORF">AH68_10085</name>
</gene>
<reference evidence="2 3" key="1">
    <citation type="journal article" date="2015" name="Genome Announc.">
        <title>Complete and Assembled Genome Sequence of Bifidobacterium kashiwanohense PV20-2, Isolated from the Feces of an Anemic Kenyan Infant.</title>
        <authorList>
            <person name="Vazquez-Gutierrez P."/>
            <person name="Lacroix C."/>
            <person name="Chassard C."/>
            <person name="Klumpp J."/>
            <person name="Jans C."/>
            <person name="Stevens M.J."/>
        </authorList>
    </citation>
    <scope>NUCLEOTIDE SEQUENCE [LARGE SCALE GENOMIC DNA]</scope>
    <source>
        <strain evidence="2 3">PV20-2</strain>
    </source>
</reference>
<name>A0A0A7I4P1_9BIFI</name>
<protein>
    <submittedName>
        <fullName evidence="2">Sugar ABC transporter substrate-binding protein</fullName>
    </submittedName>
</protein>
<dbReference type="EMBL" id="CP007456">
    <property type="protein sequence ID" value="AIZ15322.1"/>
    <property type="molecule type" value="Genomic_DNA"/>
</dbReference>
<dbReference type="Gene3D" id="3.40.190.10">
    <property type="entry name" value="Periplasmic binding protein-like II"/>
    <property type="match status" value="1"/>
</dbReference>